<dbReference type="Gene3D" id="1.25.40.290">
    <property type="entry name" value="ARM repeat domains"/>
    <property type="match status" value="1"/>
</dbReference>
<dbReference type="EMBL" id="CP016773">
    <property type="protein sequence ID" value="ASY16631.1"/>
    <property type="molecule type" value="Genomic_DNA"/>
</dbReference>
<dbReference type="Proteomes" id="UP000217215">
    <property type="component" value="Chromosome"/>
</dbReference>
<dbReference type="InterPro" id="IPR014825">
    <property type="entry name" value="DNA_alkylation"/>
</dbReference>
<protein>
    <submittedName>
        <fullName evidence="1">COG4912: Predicted DNA alkylation repair enzyme</fullName>
    </submittedName>
</protein>
<dbReference type="AlphaFoldDB" id="A0A249KIM1"/>
<dbReference type="PANTHER" id="PTHR34070">
    <property type="entry name" value="ARMADILLO-TYPE FOLD"/>
    <property type="match status" value="1"/>
</dbReference>
<keyword evidence="2" id="KW-1185">Reference proteome</keyword>
<gene>
    <name evidence="1" type="ORF">A1sIA56_03955</name>
</gene>
<organism evidence="1 2">
    <name type="scientific">Candidatus Planktophila sulfonica</name>
    <dbReference type="NCBI Taxonomy" id="1884904"/>
    <lineage>
        <taxon>Bacteria</taxon>
        <taxon>Bacillati</taxon>
        <taxon>Actinomycetota</taxon>
        <taxon>Actinomycetes</taxon>
        <taxon>Candidatus Nanopelagicales</taxon>
        <taxon>Candidatus Nanopelagicaceae</taxon>
        <taxon>Candidatus Planktophila</taxon>
    </lineage>
</organism>
<name>A0A249KIM1_9ACTN</name>
<dbReference type="Gene3D" id="1.20.1660.10">
    <property type="entry name" value="Hypothetical protein (EF3068)"/>
    <property type="match status" value="1"/>
</dbReference>
<accession>A0A249KIM1</accession>
<dbReference type="SUPFAM" id="SSF48371">
    <property type="entry name" value="ARM repeat"/>
    <property type="match status" value="1"/>
</dbReference>
<dbReference type="KEGG" id="psuf:A1sIA56_03955"/>
<evidence type="ECO:0000313" key="2">
    <source>
        <dbReference type="Proteomes" id="UP000217215"/>
    </source>
</evidence>
<reference evidence="1 2" key="1">
    <citation type="submission" date="2016-07" db="EMBL/GenBank/DDBJ databases">
        <title>High microdiversification within the ubiquitous acI lineage of Actinobacteria.</title>
        <authorList>
            <person name="Neuenschwander S.M."/>
            <person name="Salcher M."/>
            <person name="Ghai R."/>
            <person name="Pernthaler J."/>
        </authorList>
    </citation>
    <scope>NUCLEOTIDE SEQUENCE [LARGE SCALE GENOMIC DNA]</scope>
    <source>
        <strain evidence="1">MMS-IA-56</strain>
    </source>
</reference>
<dbReference type="InterPro" id="IPR016024">
    <property type="entry name" value="ARM-type_fold"/>
</dbReference>
<dbReference type="Pfam" id="PF08713">
    <property type="entry name" value="DNA_alkylation"/>
    <property type="match status" value="1"/>
</dbReference>
<dbReference type="PANTHER" id="PTHR34070:SF1">
    <property type="entry name" value="DNA ALKYLATION REPAIR PROTEIN"/>
    <property type="match status" value="1"/>
</dbReference>
<sequence>MKPQLSALGNRTAAIGAQSYMKDIAPFLGVKTPERRSLVKKIAREFDLPTSDELAQTARALWKLEEREFHYAAFDLIQIHIDQANKKFLEEHVEYLITHKSWWDTVDGLGSAAVSPLTDKYGCEKLIEKWNKSENIWLVRSAIQHQRGRRFEADNKLILRYCHEHADSKEFFIVKAIGWALRDMAKVSPRDVRNFLRDHPELGRVAVREAERGLGRS</sequence>
<evidence type="ECO:0000313" key="1">
    <source>
        <dbReference type="EMBL" id="ASY16631.1"/>
    </source>
</evidence>
<proteinExistence type="predicted"/>